<dbReference type="GO" id="GO:0006612">
    <property type="term" value="P:protein targeting to membrane"/>
    <property type="evidence" value="ECO:0007669"/>
    <property type="project" value="EnsemblFungi"/>
</dbReference>
<dbReference type="SUPFAM" id="SSF48371">
    <property type="entry name" value="ARM repeat"/>
    <property type="match status" value="1"/>
</dbReference>
<dbReference type="GO" id="GO:0006607">
    <property type="term" value="P:NLS-bearing protein import into nucleus"/>
    <property type="evidence" value="ECO:0007669"/>
    <property type="project" value="EnsemblFungi"/>
</dbReference>
<dbReference type="InterPro" id="IPR000225">
    <property type="entry name" value="Armadillo"/>
</dbReference>
<dbReference type="GO" id="GO:0097718">
    <property type="term" value="F:disordered domain specific binding"/>
    <property type="evidence" value="ECO:0007669"/>
    <property type="project" value="EnsemblFungi"/>
</dbReference>
<comment type="similarity">
    <text evidence="3">Belongs to the importin beta family. Importin beta-1 subfamily.</text>
</comment>
<dbReference type="eggNOG" id="KOG1241">
    <property type="taxonomic scope" value="Eukaryota"/>
</dbReference>
<dbReference type="GO" id="GO:0060188">
    <property type="term" value="P:regulation of protein desumoylation"/>
    <property type="evidence" value="ECO:0007669"/>
    <property type="project" value="EnsemblFungi"/>
</dbReference>
<dbReference type="Proteomes" id="UP000001640">
    <property type="component" value="Chromosome 1"/>
</dbReference>
<dbReference type="PANTHER" id="PTHR10527">
    <property type="entry name" value="IMPORTIN BETA"/>
    <property type="match status" value="1"/>
</dbReference>
<dbReference type="GO" id="GO:0031267">
    <property type="term" value="F:small GTPase binding"/>
    <property type="evidence" value="ECO:0007669"/>
    <property type="project" value="InterPro"/>
</dbReference>
<evidence type="ECO:0000256" key="8">
    <source>
        <dbReference type="ARBA" id="ARBA00023242"/>
    </source>
</evidence>
<keyword evidence="7" id="KW-0653">Protein transport</keyword>
<dbReference type="GeneID" id="96900398"/>
<proteinExistence type="inferred from homology"/>
<dbReference type="OrthoDB" id="10263328at2759"/>
<sequence>MSSKEFAELLENSILSHDQNVRVQSETQLKKLSNENFLQFAGLLSEVLVDSQVRLEARMLAALTLKNELISKDSIRNQQYKQRWLTLDINAKTQIKANALQALVNAEDRVANSTAQLIAAIADIELPEGQWDELMGIVVANTEPSQPENVKRASLLTLGYICESADASSQALVSASNNILIAIVQGAQSSEPSRFVRLAALNALADSLIFIRNNMEREGERNYLMQVVCEATQTDDTEIQAAAFGCLCKIMHEYYQFMKPYMEQALYALTIATMTSPDDKVASMTVEFWSTICEEEIDIAYEVSQFPQSPLLSYNFALNSLKDVVPNLLNLLTRQNEDPEDDDWNVSMSAGACLQLFAQNCGDYILPPVLEFVEKNITQDNWRSREAAVMAFGSIMDGPSKEQVTMYIDQALPAVLNLTNDESLQVKETASWCIGRVADLVPESIKADTHLPGVVQACLKGLQEHPKVATNCAWTVINLVENLAPLEPSPIYNFYPSLVDGLIKAANRSDNEYSARASAFSALTTLVEWANDAVSETLASISSFVMDKLGQTMQVNETQLSMEDLQNLQELQSNILTVLAAAIRKNSENIDSVADMLMDLFMRLLDKKDSSYIEDDVYYAISALSASMGKKFEKYLELFSPYLVKALTQTESTISVTAVGFIADLSNSLEDDFKKYTTVFMSVLGQMMTNPNARKELKPALLSVFGDIAANIGPDFIMYLDEVMGLCLASQNMKPENGTIEALDYQATVLESVLDAYVGIVAGLAHNPDALFPYVGTIFQFIGIIADDVQLFGVDSTARAAVGLLGDISAIYPDGSIKQFYTQDWLTEFIKRTRSNPNFSESTKNNARWAREQQKRQLLL</sequence>
<dbReference type="GO" id="GO:0061608">
    <property type="term" value="F:nuclear import signal receptor activity"/>
    <property type="evidence" value="ECO:0007669"/>
    <property type="project" value="EnsemblFungi"/>
</dbReference>
<evidence type="ECO:0000256" key="3">
    <source>
        <dbReference type="ARBA" id="ARBA00010907"/>
    </source>
</evidence>
<accession>G0V621</accession>
<dbReference type="GO" id="GO:0051292">
    <property type="term" value="P:nuclear pore complex assembly"/>
    <property type="evidence" value="ECO:0007669"/>
    <property type="project" value="EnsemblFungi"/>
</dbReference>
<dbReference type="GO" id="GO:0006656">
    <property type="term" value="P:phosphatidylcholine biosynthetic process"/>
    <property type="evidence" value="ECO:0007669"/>
    <property type="project" value="EnsemblFungi"/>
</dbReference>
<dbReference type="RefSeq" id="XP_003673300.1">
    <property type="nucleotide sequence ID" value="XM_003673252.1"/>
</dbReference>
<dbReference type="EMBL" id="HE576752">
    <property type="protein sequence ID" value="CCC66911.1"/>
    <property type="molecule type" value="Genomic_DNA"/>
</dbReference>
<protein>
    <recommendedName>
        <fullName evidence="9">Importin-95</fullName>
    </recommendedName>
    <alternativeName>
        <fullName evidence="10">Karyopherin-95</fullName>
    </alternativeName>
</protein>
<evidence type="ECO:0000256" key="4">
    <source>
        <dbReference type="ARBA" id="ARBA00022448"/>
    </source>
</evidence>
<keyword evidence="4" id="KW-0813">Transport</keyword>
<dbReference type="SMART" id="SM00913">
    <property type="entry name" value="IBN_N"/>
    <property type="match status" value="1"/>
</dbReference>
<evidence type="ECO:0000256" key="2">
    <source>
        <dbReference type="ARBA" id="ARBA00004496"/>
    </source>
</evidence>
<dbReference type="FunFam" id="1.25.10.10:FF:000027">
    <property type="entry name" value="Importin subunit beta-1"/>
    <property type="match status" value="1"/>
</dbReference>
<dbReference type="KEGG" id="ncs:NCAS_0A03530"/>
<dbReference type="InterPro" id="IPR016024">
    <property type="entry name" value="ARM-type_fold"/>
</dbReference>
<keyword evidence="8" id="KW-0539">Nucleus</keyword>
<dbReference type="Pfam" id="PF13513">
    <property type="entry name" value="HEAT_EZ"/>
    <property type="match status" value="1"/>
</dbReference>
<keyword evidence="6" id="KW-0677">Repeat</keyword>
<dbReference type="GO" id="GO:0005635">
    <property type="term" value="C:nuclear envelope"/>
    <property type="evidence" value="ECO:0007669"/>
    <property type="project" value="UniProtKB-SubCell"/>
</dbReference>
<dbReference type="GO" id="GO:0046822">
    <property type="term" value="P:regulation of nucleocytoplasmic transport"/>
    <property type="evidence" value="ECO:0007669"/>
    <property type="project" value="EnsemblFungi"/>
</dbReference>
<dbReference type="InterPro" id="IPR040122">
    <property type="entry name" value="Importin_beta"/>
</dbReference>
<dbReference type="InterPro" id="IPR011989">
    <property type="entry name" value="ARM-like"/>
</dbReference>
<dbReference type="SMART" id="SM00185">
    <property type="entry name" value="ARM"/>
    <property type="match status" value="3"/>
</dbReference>
<comment type="subcellular location">
    <subcellularLocation>
        <location evidence="2">Cytoplasm</location>
    </subcellularLocation>
    <subcellularLocation>
        <location evidence="1">Nucleus envelope</location>
    </subcellularLocation>
</comment>
<dbReference type="InParanoid" id="G0V621"/>
<evidence type="ECO:0000256" key="7">
    <source>
        <dbReference type="ARBA" id="ARBA00022927"/>
    </source>
</evidence>
<dbReference type="GO" id="GO:0005829">
    <property type="term" value="C:cytosol"/>
    <property type="evidence" value="ECO:0007669"/>
    <property type="project" value="EnsemblFungi"/>
</dbReference>
<dbReference type="GO" id="GO:0044877">
    <property type="term" value="F:protein-containing complex binding"/>
    <property type="evidence" value="ECO:0007669"/>
    <property type="project" value="EnsemblFungi"/>
</dbReference>
<feature type="domain" description="Importin N-terminal" evidence="12">
    <location>
        <begin position="25"/>
        <end position="105"/>
    </location>
</feature>
<feature type="repeat" description="HEAT" evidence="11">
    <location>
        <begin position="411"/>
        <end position="449"/>
    </location>
</feature>
<dbReference type="GO" id="GO:0005085">
    <property type="term" value="F:guanyl-nucleotide exchange factor activity"/>
    <property type="evidence" value="ECO:0007669"/>
    <property type="project" value="EnsemblFungi"/>
</dbReference>
<keyword evidence="14" id="KW-1185">Reference proteome</keyword>
<dbReference type="STRING" id="1064592.G0V621"/>
<gene>
    <name evidence="13" type="primary">NCAS0A03530</name>
    <name evidence="13" type="ordered locus">NCAS_0A03530</name>
</gene>
<evidence type="ECO:0000256" key="5">
    <source>
        <dbReference type="ARBA" id="ARBA00022490"/>
    </source>
</evidence>
<evidence type="ECO:0000256" key="6">
    <source>
        <dbReference type="ARBA" id="ARBA00022737"/>
    </source>
</evidence>
<evidence type="ECO:0000256" key="9">
    <source>
        <dbReference type="ARBA" id="ARBA00079884"/>
    </source>
</evidence>
<keyword evidence="5" id="KW-0963">Cytoplasm</keyword>
<dbReference type="Pfam" id="PF03810">
    <property type="entry name" value="IBN_N"/>
    <property type="match status" value="1"/>
</dbReference>
<dbReference type="GO" id="GO:0042564">
    <property type="term" value="C:NLS-dependent protein nuclear import complex"/>
    <property type="evidence" value="ECO:0007669"/>
    <property type="project" value="EnsemblFungi"/>
</dbReference>
<evidence type="ECO:0000313" key="14">
    <source>
        <dbReference type="Proteomes" id="UP000001640"/>
    </source>
</evidence>
<dbReference type="FunCoup" id="G0V621">
    <property type="interactions" value="1585"/>
</dbReference>
<dbReference type="InterPro" id="IPR021133">
    <property type="entry name" value="HEAT_type_2"/>
</dbReference>
<dbReference type="AlphaFoldDB" id="G0V621"/>
<reference evidence="14" key="1">
    <citation type="journal article" date="2011" name="Proc. Natl. Acad. Sci. U.S.A.">
        <title>Evolutionary erosion of yeast sex chromosomes by mating-type switching accidents.</title>
        <authorList>
            <person name="Gordon J.L."/>
            <person name="Armisen D."/>
            <person name="Proux-Wera E."/>
            <person name="Oheigeartaigh S.S."/>
            <person name="Byrne K.P."/>
            <person name="Wolfe K.H."/>
        </authorList>
    </citation>
    <scope>NUCLEOTIDE SEQUENCE [LARGE SCALE GENOMIC DNA]</scope>
    <source>
        <strain evidence="14">ATCC 76901 / BCRC 22586 / CBS 4309 / NBRC 1992 / NRRL Y-12630</strain>
    </source>
</reference>
<dbReference type="PROSITE" id="PS50077">
    <property type="entry name" value="HEAT_REPEAT"/>
    <property type="match status" value="1"/>
</dbReference>
<evidence type="ECO:0000313" key="13">
    <source>
        <dbReference type="EMBL" id="CCC66911.1"/>
    </source>
</evidence>
<dbReference type="GO" id="GO:0034399">
    <property type="term" value="C:nuclear periphery"/>
    <property type="evidence" value="ECO:0007669"/>
    <property type="project" value="EnsemblFungi"/>
</dbReference>
<reference key="2">
    <citation type="submission" date="2011-08" db="EMBL/GenBank/DDBJ databases">
        <title>Genome sequence of Naumovozyma castellii.</title>
        <authorList>
            <person name="Gordon J.L."/>
            <person name="Armisen D."/>
            <person name="Proux-Wera E."/>
            <person name="OhEigeartaigh S.S."/>
            <person name="Byrne K.P."/>
            <person name="Wolfe K.H."/>
        </authorList>
    </citation>
    <scope>NUCLEOTIDE SEQUENCE</scope>
    <source>
        <strain>Type strain:CBS 4309</strain>
    </source>
</reference>
<dbReference type="Pfam" id="PF25574">
    <property type="entry name" value="TPR_IMB1"/>
    <property type="match status" value="1"/>
</dbReference>
<dbReference type="PROSITE" id="PS50166">
    <property type="entry name" value="IMPORTIN_B_NT"/>
    <property type="match status" value="1"/>
</dbReference>
<name>G0V621_NAUCA</name>
<evidence type="ECO:0000259" key="12">
    <source>
        <dbReference type="PROSITE" id="PS50166"/>
    </source>
</evidence>
<dbReference type="InterPro" id="IPR058584">
    <property type="entry name" value="IMB1_TNPO1-like_TPR"/>
</dbReference>
<dbReference type="OMA" id="QQYQERW"/>
<organism evidence="13 14">
    <name type="scientific">Naumovozyma castellii</name>
    <name type="common">Yeast</name>
    <name type="synonym">Saccharomyces castellii</name>
    <dbReference type="NCBI Taxonomy" id="27288"/>
    <lineage>
        <taxon>Eukaryota</taxon>
        <taxon>Fungi</taxon>
        <taxon>Dikarya</taxon>
        <taxon>Ascomycota</taxon>
        <taxon>Saccharomycotina</taxon>
        <taxon>Saccharomycetes</taxon>
        <taxon>Saccharomycetales</taxon>
        <taxon>Saccharomycetaceae</taxon>
        <taxon>Naumovozyma</taxon>
    </lineage>
</organism>
<dbReference type="Gene3D" id="1.25.10.10">
    <property type="entry name" value="Leucine-rich Repeat Variant"/>
    <property type="match status" value="1"/>
</dbReference>
<evidence type="ECO:0000256" key="11">
    <source>
        <dbReference type="PROSITE-ProRule" id="PRU00103"/>
    </source>
</evidence>
<evidence type="ECO:0000256" key="10">
    <source>
        <dbReference type="ARBA" id="ARBA00083566"/>
    </source>
</evidence>
<evidence type="ECO:0000256" key="1">
    <source>
        <dbReference type="ARBA" id="ARBA00004259"/>
    </source>
</evidence>
<dbReference type="GO" id="GO:0061676">
    <property type="term" value="F:importin-alpha family protein binding"/>
    <property type="evidence" value="ECO:0007669"/>
    <property type="project" value="EnsemblFungi"/>
</dbReference>
<dbReference type="InterPro" id="IPR001494">
    <property type="entry name" value="Importin-beta_N"/>
</dbReference>
<dbReference type="HOGENOM" id="CLU_008296_1_0_1"/>